<reference evidence="1" key="2">
    <citation type="submission" date="2020-09" db="EMBL/GenBank/DDBJ databases">
        <authorList>
            <person name="Le Lay C."/>
            <person name="Shi M."/>
            <person name="Bucek A."/>
            <person name="Bourguignon T."/>
            <person name="Lo N."/>
            <person name="Holmes E.C."/>
        </authorList>
    </citation>
    <scope>NUCLEOTIDE SEQUENCE</scope>
    <source>
        <strain evidence="1">MDW_6</strain>
    </source>
</reference>
<dbReference type="EMBL" id="MW052122">
    <property type="protein sequence ID" value="QRW42896.1"/>
    <property type="molecule type" value="Genomic_RNA"/>
</dbReference>
<name>A0A894KFJ5_9VIRU</name>
<sequence length="790" mass="89685">MNEHSQEVHSMEKSIKDDLCKSLRACGLPKDRAYPILNKISKWVDSCGVEWTNERLKELHVWYITYLAGKPEIPEWFSHHPDGTPKGEFRFIFGLKNQQLALAILSCHTVFRNKDISTLQWEKLEKALNTEGKTGETLSPSDSSWLASLTGKRRVPQLTLTPIPLDSLTGRTIPVGRSKVHVDPLNKDSYATAYLQTCRTLPKATVRFFHTVGAIDYLPGGQSGKLASLAWDNTQYGDQFWRENVCGHISCIQEASLKARWIANPNRGTQHALRSLQQDWSYSVEKRFRNFDYTLNQEKGVSEVQQALRKGIPLASVDMTSATDLLSVTKSIDLLLLSEFGHSFKDPWWRVGQGLDLTPSTKASEDERNRYVYWRHVNHFLEISQGQWLAPNHKEYSWKQGQPLGTAPSFSLLAYTNNMLARLAYQDCSSNKMLKFYWAVIGDDIVINHELFERYKVRVQEFGGVINPQKTIVSNKLAEFGGHVISATQSSVKRVKWPVLSDNNFIEVASALGPQTVGALLPRQKVMYRTYKHVPGVIVNGPWSMQSHGQPLADRYLWYLVDSGLANPRTEPDKAPKLMGEQLGLYLEYFVREVEPEAGKGGIYTSYLPTRVPKDFQSLDAARLTVHSGDPRKHEGLSTLEYLERNSKGSLKRDLGDALQESLGLEGKVILSDDGYHKYYPRVFPEKLELVNKITGKVHDPNLPWYAYYYGEQNGRKVSIASASYLTKAQDKCFPVFRFYQPKDHGKVVLRSQPGPLTLDESQMWDVRNGKAIIQPSLANTRNKDKDRGR</sequence>
<protein>
    <submittedName>
        <fullName evidence="1">Putative replicase</fullName>
    </submittedName>
</protein>
<organism evidence="1">
    <name type="scientific">Mansystermes virus</name>
    <dbReference type="NCBI Taxonomy" id="2796613"/>
    <lineage>
        <taxon>Viruses</taxon>
        <taxon>Riboviria</taxon>
    </lineage>
</organism>
<proteinExistence type="predicted"/>
<accession>A0A894KFJ5</accession>
<reference evidence="1" key="1">
    <citation type="journal article" date="2020" name="Viruses">
        <title>Unmapped RNA Virus Diversity in Termites and their Symbionts.</title>
        <authorList>
            <person name="Lay C.L."/>
            <person name="Shi M."/>
            <person name="Bucek A."/>
            <person name="Bourguignon T."/>
            <person name="Lo N."/>
            <person name="Holmes E.C."/>
        </authorList>
    </citation>
    <scope>NUCLEOTIDE SEQUENCE</scope>
    <source>
        <strain evidence="1">MDW_6</strain>
    </source>
</reference>
<dbReference type="InterPro" id="IPR008686">
    <property type="entry name" value="RNA_pol_mitovir"/>
</dbReference>
<evidence type="ECO:0000313" key="1">
    <source>
        <dbReference type="EMBL" id="QRW42896.1"/>
    </source>
</evidence>
<dbReference type="Pfam" id="PF05919">
    <property type="entry name" value="Mitovir_RNA_pol"/>
    <property type="match status" value="2"/>
</dbReference>